<dbReference type="PROSITE" id="PS51819">
    <property type="entry name" value="VOC"/>
    <property type="match status" value="1"/>
</dbReference>
<dbReference type="SUPFAM" id="SSF54593">
    <property type="entry name" value="Glyoxalase/Bleomycin resistance protein/Dihydroxybiphenyl dioxygenase"/>
    <property type="match status" value="1"/>
</dbReference>
<dbReference type="Proteomes" id="UP001236652">
    <property type="component" value="Chromosome"/>
</dbReference>
<evidence type="ECO:0000313" key="3">
    <source>
        <dbReference type="Proteomes" id="UP001236652"/>
    </source>
</evidence>
<accession>A0ABY8UY75</accession>
<dbReference type="InterPro" id="IPR029068">
    <property type="entry name" value="Glyas_Bleomycin-R_OHBP_Dase"/>
</dbReference>
<dbReference type="InterPro" id="IPR037523">
    <property type="entry name" value="VOC_core"/>
</dbReference>
<dbReference type="EMBL" id="CP126446">
    <property type="protein sequence ID" value="WIF98597.1"/>
    <property type="molecule type" value="Genomic_DNA"/>
</dbReference>
<keyword evidence="3" id="KW-1185">Reference proteome</keyword>
<dbReference type="Gene3D" id="3.10.180.10">
    <property type="entry name" value="2,3-Dihydroxybiphenyl 1,2-Dioxygenase, domain 1"/>
    <property type="match status" value="1"/>
</dbReference>
<name>A0ABY8UY75_9BACI</name>
<dbReference type="RefSeq" id="WP_231419285.1">
    <property type="nucleotide sequence ID" value="NZ_CP126446.1"/>
</dbReference>
<proteinExistence type="predicted"/>
<reference evidence="2 3" key="1">
    <citation type="submission" date="2023-05" db="EMBL/GenBank/DDBJ databases">
        <title>Comparative genomics reveals the evidence of polycyclic aromatic hydrocarbons degradation in moderately halophilic genus Pontibacillus.</title>
        <authorList>
            <person name="Yang H."/>
            <person name="Qian Z."/>
        </authorList>
    </citation>
    <scope>NUCLEOTIDE SEQUENCE [LARGE SCALE GENOMIC DNA]</scope>
    <source>
        <strain evidence="3">HN14</strain>
    </source>
</reference>
<dbReference type="Pfam" id="PF00903">
    <property type="entry name" value="Glyoxalase"/>
    <property type="match status" value="1"/>
</dbReference>
<gene>
    <name evidence="2" type="ORF">QNI29_02700</name>
</gene>
<dbReference type="InterPro" id="IPR004360">
    <property type="entry name" value="Glyas_Fos-R_dOase_dom"/>
</dbReference>
<sequence>MDDKLIVKIATIEIPVSDLDKSQEFYTEILGLHTVEKKDHVCYLSFGEKGTATIKLTETDQVSPLYFSNSNENIEHNPVIDFYTTDIHACHHFFHDVSLSVTNIEEADRGKAFYFQDPDEHWLSMSSTNHANE</sequence>
<organism evidence="2 3">
    <name type="scientific">Pontibacillus chungwhensis</name>
    <dbReference type="NCBI Taxonomy" id="265426"/>
    <lineage>
        <taxon>Bacteria</taxon>
        <taxon>Bacillati</taxon>
        <taxon>Bacillota</taxon>
        <taxon>Bacilli</taxon>
        <taxon>Bacillales</taxon>
        <taxon>Bacillaceae</taxon>
        <taxon>Pontibacillus</taxon>
    </lineage>
</organism>
<feature type="domain" description="VOC" evidence="1">
    <location>
        <begin position="8"/>
        <end position="128"/>
    </location>
</feature>
<evidence type="ECO:0000259" key="1">
    <source>
        <dbReference type="PROSITE" id="PS51819"/>
    </source>
</evidence>
<evidence type="ECO:0000313" key="2">
    <source>
        <dbReference type="EMBL" id="WIF98597.1"/>
    </source>
</evidence>
<protein>
    <submittedName>
        <fullName evidence="2">VOC family protein</fullName>
    </submittedName>
</protein>